<dbReference type="GO" id="GO:0006020">
    <property type="term" value="P:inositol metabolic process"/>
    <property type="evidence" value="ECO:0007669"/>
    <property type="project" value="TreeGrafter"/>
</dbReference>
<feature type="binding site" evidence="1">
    <location>
        <position position="91"/>
    </location>
    <ligand>
        <name>Mg(2+)</name>
        <dbReference type="ChEBI" id="CHEBI:18420"/>
        <label>1</label>
        <note>catalytic</note>
    </ligand>
</feature>
<dbReference type="PANTHER" id="PTHR20854:SF4">
    <property type="entry name" value="INOSITOL-1-MONOPHOSPHATASE-RELATED"/>
    <property type="match status" value="1"/>
</dbReference>
<name>A0A7G9QM77_9SPHI</name>
<keyword evidence="3" id="KW-1185">Reference proteome</keyword>
<dbReference type="AlphaFoldDB" id="A0A7G9QM77"/>
<protein>
    <submittedName>
        <fullName evidence="2">Inositol monophosphatase family protein</fullName>
    </submittedName>
</protein>
<organism evidence="2 3">
    <name type="scientific">Pedobacter roseus</name>
    <dbReference type="NCBI Taxonomy" id="336820"/>
    <lineage>
        <taxon>Bacteria</taxon>
        <taxon>Pseudomonadati</taxon>
        <taxon>Bacteroidota</taxon>
        <taxon>Sphingobacteriia</taxon>
        <taxon>Sphingobacteriales</taxon>
        <taxon>Sphingobacteriaceae</taxon>
        <taxon>Pedobacter</taxon>
    </lineage>
</organism>
<dbReference type="InterPro" id="IPR000760">
    <property type="entry name" value="Inositol_monophosphatase-like"/>
</dbReference>
<gene>
    <name evidence="2" type="ORF">H9L23_10415</name>
</gene>
<evidence type="ECO:0000313" key="2">
    <source>
        <dbReference type="EMBL" id="QNN44452.1"/>
    </source>
</evidence>
<dbReference type="CDD" id="cd01637">
    <property type="entry name" value="IMPase_like"/>
    <property type="match status" value="1"/>
</dbReference>
<dbReference type="KEGG" id="proe:H9L23_10415"/>
<evidence type="ECO:0000256" key="1">
    <source>
        <dbReference type="PIRSR" id="PIRSR600760-2"/>
    </source>
</evidence>
<dbReference type="GO" id="GO:0008934">
    <property type="term" value="F:inositol monophosphate 1-phosphatase activity"/>
    <property type="evidence" value="ECO:0007669"/>
    <property type="project" value="TreeGrafter"/>
</dbReference>
<dbReference type="Proteomes" id="UP000515806">
    <property type="component" value="Chromosome"/>
</dbReference>
<feature type="binding site" evidence="1">
    <location>
        <position position="68"/>
    </location>
    <ligand>
        <name>Mg(2+)</name>
        <dbReference type="ChEBI" id="CHEBI:18420"/>
        <label>1</label>
        <note>catalytic</note>
    </ligand>
</feature>
<keyword evidence="1" id="KW-0460">Magnesium</keyword>
<feature type="binding site" evidence="1">
    <location>
        <position position="88"/>
    </location>
    <ligand>
        <name>Mg(2+)</name>
        <dbReference type="ChEBI" id="CHEBI:18420"/>
        <label>1</label>
        <note>catalytic</note>
    </ligand>
</feature>
<dbReference type="GO" id="GO:0046872">
    <property type="term" value="F:metal ion binding"/>
    <property type="evidence" value="ECO:0007669"/>
    <property type="project" value="UniProtKB-KW"/>
</dbReference>
<dbReference type="Gene3D" id="3.30.540.10">
    <property type="entry name" value="Fructose-1,6-Bisphosphatase, subunit A, domain 1"/>
    <property type="match status" value="1"/>
</dbReference>
<proteinExistence type="predicted"/>
<sequence length="272" mass="30450">MQKEIVVPVIIEAVRKAGNLFLQDYKKNTIPTDKTDLLRQLKTIDERCLKLLEDEINPYYPEIPFLGEEFDFEGQASAINTDDYWLCDFMDGAIQYLQHINGWTINLVLIRNGQPNFSVIFDPIANEMFWAMPGKGAFMNGKSIKPGTKKDSSIMVAVFEYGHQENGIKALNEKTGTAVTRLLDHFGVVRNYGPHGLQLAYVGAGRIDVFYQEGQDAYNWLAGMLIAKEAGADVLTTDGKQWTWGDDSLLVTSPGTANLLFETIADQQNDPS</sequence>
<dbReference type="RefSeq" id="WP_187594895.1">
    <property type="nucleotide sequence ID" value="NZ_CP060723.1"/>
</dbReference>
<keyword evidence="1" id="KW-0479">Metal-binding</keyword>
<reference evidence="2 3" key="1">
    <citation type="submission" date="2020-08" db="EMBL/GenBank/DDBJ databases">
        <title>Genome sequence of Pedobacter roseus KACC 11594T.</title>
        <authorList>
            <person name="Hyun D.-W."/>
            <person name="Bae J.-W."/>
        </authorList>
    </citation>
    <scope>NUCLEOTIDE SEQUENCE [LARGE SCALE GENOMIC DNA]</scope>
    <source>
        <strain evidence="2 3">KACC 11594</strain>
    </source>
</reference>
<dbReference type="Gene3D" id="3.40.190.80">
    <property type="match status" value="1"/>
</dbReference>
<dbReference type="PANTHER" id="PTHR20854">
    <property type="entry name" value="INOSITOL MONOPHOSPHATASE"/>
    <property type="match status" value="1"/>
</dbReference>
<dbReference type="Pfam" id="PF00459">
    <property type="entry name" value="Inositol_P"/>
    <property type="match status" value="1"/>
</dbReference>
<dbReference type="SUPFAM" id="SSF56655">
    <property type="entry name" value="Carbohydrate phosphatase"/>
    <property type="match status" value="1"/>
</dbReference>
<dbReference type="PRINTS" id="PR00377">
    <property type="entry name" value="IMPHPHTASES"/>
</dbReference>
<dbReference type="GO" id="GO:0007165">
    <property type="term" value="P:signal transduction"/>
    <property type="evidence" value="ECO:0007669"/>
    <property type="project" value="TreeGrafter"/>
</dbReference>
<accession>A0A7G9QM77</accession>
<evidence type="ECO:0000313" key="3">
    <source>
        <dbReference type="Proteomes" id="UP000515806"/>
    </source>
</evidence>
<comment type="cofactor">
    <cofactor evidence="1">
        <name>Mg(2+)</name>
        <dbReference type="ChEBI" id="CHEBI:18420"/>
    </cofactor>
</comment>
<dbReference type="EMBL" id="CP060723">
    <property type="protein sequence ID" value="QNN44452.1"/>
    <property type="molecule type" value="Genomic_DNA"/>
</dbReference>